<dbReference type="Proteomes" id="UP000095552">
    <property type="component" value="Unassembled WGS sequence"/>
</dbReference>
<name>A0A1E5T1V5_9BACT</name>
<feature type="transmembrane region" description="Helical" evidence="4">
    <location>
        <begin position="331"/>
        <end position="354"/>
    </location>
</feature>
<evidence type="ECO:0000313" key="7">
    <source>
        <dbReference type="Proteomes" id="UP000095552"/>
    </source>
</evidence>
<keyword evidence="4" id="KW-0812">Transmembrane</keyword>
<keyword evidence="3" id="KW-0808">Transferase</keyword>
<sequence>MIVLILVYSIYLLLIIAFTALWARGKAFKDQSKYAPVSVVIPFRNEAQNLSPLVSSLKNQTHPDFEVLFVDDHSDDNGTSVLEDLLQDVSFKHRLLSLKKGVGKKAALALGISESTNELIITTDADCEMSSEWLKEMTIPFHDEKVKLLVGPVGLQGNSFWQRMQSMESTALIGVGGTMIFHGKPTMANGANLAYRKAVFSDVNGFDGISGTPSGDDELLMHKVANRYTDGIAFCKSKKAVVKTAAMESWQLFKQQRLRWASKWNYGKRGSTMAIALFVFLIQLVQILLLGLILFKNDFTWQALSLVVLRLLIELIFLWSVRRSLGQRTHWLPTFFSYLLYPFYAIYIGVAANFGTFEWKGRNYNVKQAE</sequence>
<reference evidence="6 7" key="1">
    <citation type="submission" date="2016-08" db="EMBL/GenBank/DDBJ databases">
        <title>Draft genome of Fabibacter sp. strain SK-8.</title>
        <authorList>
            <person name="Wong S.-K."/>
            <person name="Hamasaki K."/>
            <person name="Yoshizawa S."/>
        </authorList>
    </citation>
    <scope>NUCLEOTIDE SEQUENCE [LARGE SCALE GENOMIC DNA]</scope>
    <source>
        <strain evidence="6 7">SK-8</strain>
    </source>
</reference>
<proteinExistence type="inferred from homology"/>
<dbReference type="PANTHER" id="PTHR43630:SF1">
    <property type="entry name" value="POLY-BETA-1,6-N-ACETYL-D-GLUCOSAMINE SYNTHASE"/>
    <property type="match status" value="1"/>
</dbReference>
<keyword evidence="7" id="KW-1185">Reference proteome</keyword>
<dbReference type="EMBL" id="MDGQ01000005">
    <property type="protein sequence ID" value="OEK05339.1"/>
    <property type="molecule type" value="Genomic_DNA"/>
</dbReference>
<comment type="similarity">
    <text evidence="1">Belongs to the glycosyltransferase 2 family.</text>
</comment>
<comment type="caution">
    <text evidence="6">The sequence shown here is derived from an EMBL/GenBank/DDBJ whole genome shotgun (WGS) entry which is preliminary data.</text>
</comment>
<dbReference type="AlphaFoldDB" id="A0A1E5T1V5"/>
<dbReference type="SUPFAM" id="SSF53448">
    <property type="entry name" value="Nucleotide-diphospho-sugar transferases"/>
    <property type="match status" value="1"/>
</dbReference>
<evidence type="ECO:0000313" key="6">
    <source>
        <dbReference type="EMBL" id="OEK05339.1"/>
    </source>
</evidence>
<organism evidence="6 7">
    <name type="scientific">Roseivirga misakiensis</name>
    <dbReference type="NCBI Taxonomy" id="1563681"/>
    <lineage>
        <taxon>Bacteria</taxon>
        <taxon>Pseudomonadati</taxon>
        <taxon>Bacteroidota</taxon>
        <taxon>Cytophagia</taxon>
        <taxon>Cytophagales</taxon>
        <taxon>Roseivirgaceae</taxon>
        <taxon>Roseivirga</taxon>
    </lineage>
</organism>
<dbReference type="STRING" id="1563681.BFP71_18270"/>
<keyword evidence="4" id="KW-1133">Transmembrane helix</keyword>
<dbReference type="PANTHER" id="PTHR43630">
    <property type="entry name" value="POLY-BETA-1,6-N-ACETYL-D-GLUCOSAMINE SYNTHASE"/>
    <property type="match status" value="1"/>
</dbReference>
<dbReference type="Gene3D" id="3.90.550.10">
    <property type="entry name" value="Spore Coat Polysaccharide Biosynthesis Protein SpsA, Chain A"/>
    <property type="match status" value="1"/>
</dbReference>
<protein>
    <recommendedName>
        <fullName evidence="5">Glycosyltransferase 2-like domain-containing protein</fullName>
    </recommendedName>
</protein>
<dbReference type="InterPro" id="IPR029044">
    <property type="entry name" value="Nucleotide-diphossugar_trans"/>
</dbReference>
<dbReference type="RefSeq" id="WP_069836843.1">
    <property type="nucleotide sequence ID" value="NZ_MDGQ01000005.1"/>
</dbReference>
<evidence type="ECO:0000256" key="2">
    <source>
        <dbReference type="ARBA" id="ARBA00022676"/>
    </source>
</evidence>
<feature type="transmembrane region" description="Helical" evidence="4">
    <location>
        <begin position="301"/>
        <end position="319"/>
    </location>
</feature>
<feature type="transmembrane region" description="Helical" evidence="4">
    <location>
        <begin position="273"/>
        <end position="295"/>
    </location>
</feature>
<evidence type="ECO:0000256" key="4">
    <source>
        <dbReference type="SAM" id="Phobius"/>
    </source>
</evidence>
<evidence type="ECO:0000256" key="1">
    <source>
        <dbReference type="ARBA" id="ARBA00006739"/>
    </source>
</evidence>
<dbReference type="Pfam" id="PF00535">
    <property type="entry name" value="Glycos_transf_2"/>
    <property type="match status" value="1"/>
</dbReference>
<dbReference type="GO" id="GO:0016757">
    <property type="term" value="F:glycosyltransferase activity"/>
    <property type="evidence" value="ECO:0007669"/>
    <property type="project" value="UniProtKB-KW"/>
</dbReference>
<evidence type="ECO:0000256" key="3">
    <source>
        <dbReference type="ARBA" id="ARBA00022679"/>
    </source>
</evidence>
<evidence type="ECO:0000259" key="5">
    <source>
        <dbReference type="Pfam" id="PF00535"/>
    </source>
</evidence>
<accession>A0A1E5T1V5</accession>
<gene>
    <name evidence="6" type="ORF">BFP71_18270</name>
</gene>
<keyword evidence="2" id="KW-0328">Glycosyltransferase</keyword>
<dbReference type="InterPro" id="IPR001173">
    <property type="entry name" value="Glyco_trans_2-like"/>
</dbReference>
<feature type="domain" description="Glycosyltransferase 2-like" evidence="5">
    <location>
        <begin position="38"/>
        <end position="201"/>
    </location>
</feature>
<feature type="transmembrane region" description="Helical" evidence="4">
    <location>
        <begin position="6"/>
        <end position="23"/>
    </location>
</feature>
<keyword evidence="4" id="KW-0472">Membrane</keyword>